<keyword evidence="2" id="KW-1185">Reference proteome</keyword>
<organism evidence="1 2">
    <name type="scientific">Nocardioides currus</name>
    <dbReference type="NCBI Taxonomy" id="2133958"/>
    <lineage>
        <taxon>Bacteria</taxon>
        <taxon>Bacillati</taxon>
        <taxon>Actinomycetota</taxon>
        <taxon>Actinomycetes</taxon>
        <taxon>Propionibacteriales</taxon>
        <taxon>Nocardioidaceae</taxon>
        <taxon>Nocardioides</taxon>
    </lineage>
</organism>
<evidence type="ECO:0000313" key="1">
    <source>
        <dbReference type="EMBL" id="PUA82448.1"/>
    </source>
</evidence>
<proteinExistence type="predicted"/>
<reference evidence="1 2" key="1">
    <citation type="submission" date="2018-03" db="EMBL/GenBank/DDBJ databases">
        <authorList>
            <person name="Keele B.F."/>
        </authorList>
    </citation>
    <scope>NUCLEOTIDE SEQUENCE [LARGE SCALE GENOMIC DNA]</scope>
    <source>
        <strain evidence="1 2">IB-3</strain>
    </source>
</reference>
<dbReference type="AlphaFoldDB" id="A0A2R7Z1E5"/>
<name>A0A2R7Z1E5_9ACTN</name>
<dbReference type="Proteomes" id="UP000244867">
    <property type="component" value="Unassembled WGS sequence"/>
</dbReference>
<comment type="caution">
    <text evidence="1">The sequence shown here is derived from an EMBL/GenBank/DDBJ whole genome shotgun (WGS) entry which is preliminary data.</text>
</comment>
<protein>
    <recommendedName>
        <fullName evidence="3">Tetratricopeptide repeat protein</fullName>
    </recommendedName>
</protein>
<dbReference type="InterPro" id="IPR011990">
    <property type="entry name" value="TPR-like_helical_dom_sf"/>
</dbReference>
<gene>
    <name evidence="1" type="ORF">C7S10_01465</name>
</gene>
<accession>A0A2R7Z1E5</accession>
<evidence type="ECO:0000313" key="2">
    <source>
        <dbReference type="Proteomes" id="UP000244867"/>
    </source>
</evidence>
<dbReference type="Gene3D" id="1.25.40.10">
    <property type="entry name" value="Tetratricopeptide repeat domain"/>
    <property type="match status" value="1"/>
</dbReference>
<dbReference type="RefSeq" id="WP_108342635.1">
    <property type="nucleotide sequence ID" value="NZ_PYXZ01000001.1"/>
</dbReference>
<dbReference type="OrthoDB" id="3211351at2"/>
<evidence type="ECO:0008006" key="3">
    <source>
        <dbReference type="Google" id="ProtNLM"/>
    </source>
</evidence>
<sequence>MTEDELFDLLTAVEERVPTADKPDRFEREADDLEQGEYGRASLLLAAGEHWQMRRSYADARRCFGEALADGGEAASDPIGNLLSLALDEGDRDAADGFDAHLRQLARTDSVSATSCHLVAEAYERHGDLRRALRWCNIPFTHVDPFDDPIDDLLLVDRRRIREALGLAPDQLDLMAPTK</sequence>
<dbReference type="EMBL" id="PYXZ01000001">
    <property type="protein sequence ID" value="PUA82448.1"/>
    <property type="molecule type" value="Genomic_DNA"/>
</dbReference>